<evidence type="ECO:0000313" key="2">
    <source>
        <dbReference type="EMBL" id="KZT21074.1"/>
    </source>
</evidence>
<dbReference type="Gene3D" id="3.90.1200.10">
    <property type="match status" value="1"/>
</dbReference>
<name>A0A165PI60_9AGAM</name>
<dbReference type="AlphaFoldDB" id="A0A165PI60"/>
<dbReference type="InterPro" id="IPR011009">
    <property type="entry name" value="Kinase-like_dom_sf"/>
</dbReference>
<dbReference type="InterPro" id="IPR041726">
    <property type="entry name" value="ACAD10_11_N"/>
</dbReference>
<dbReference type="Gene3D" id="3.30.200.20">
    <property type="entry name" value="Phosphorylase Kinase, domain 1"/>
    <property type="match status" value="1"/>
</dbReference>
<dbReference type="OrthoDB" id="191037at2759"/>
<dbReference type="CDD" id="cd05154">
    <property type="entry name" value="ACAD10_11_N-like"/>
    <property type="match status" value="1"/>
</dbReference>
<dbReference type="InParanoid" id="A0A165PI60"/>
<protein>
    <submittedName>
        <fullName evidence="2">Kinase-like protein</fullName>
    </submittedName>
</protein>
<feature type="domain" description="Aminoglycoside phosphotransferase" evidence="1">
    <location>
        <begin position="40"/>
        <end position="281"/>
    </location>
</feature>
<dbReference type="SUPFAM" id="SSF56112">
    <property type="entry name" value="Protein kinase-like (PK-like)"/>
    <property type="match status" value="1"/>
</dbReference>
<organism evidence="2 3">
    <name type="scientific">Neolentinus lepideus HHB14362 ss-1</name>
    <dbReference type="NCBI Taxonomy" id="1314782"/>
    <lineage>
        <taxon>Eukaryota</taxon>
        <taxon>Fungi</taxon>
        <taxon>Dikarya</taxon>
        <taxon>Basidiomycota</taxon>
        <taxon>Agaricomycotina</taxon>
        <taxon>Agaricomycetes</taxon>
        <taxon>Gloeophyllales</taxon>
        <taxon>Gloeophyllaceae</taxon>
        <taxon>Neolentinus</taxon>
    </lineage>
</organism>
<gene>
    <name evidence="2" type="ORF">NEOLEDRAFT_1172151</name>
</gene>
<dbReference type="PANTHER" id="PTHR47829">
    <property type="entry name" value="HYDROLASE, PUTATIVE (AFU_ORTHOLOGUE AFUA_1G12880)-RELATED"/>
    <property type="match status" value="1"/>
</dbReference>
<evidence type="ECO:0000313" key="3">
    <source>
        <dbReference type="Proteomes" id="UP000076761"/>
    </source>
</evidence>
<accession>A0A165PI60</accession>
<dbReference type="InterPro" id="IPR052898">
    <property type="entry name" value="ACAD10-like"/>
</dbReference>
<proteinExistence type="predicted"/>
<reference evidence="2 3" key="1">
    <citation type="journal article" date="2016" name="Mol. Biol. Evol.">
        <title>Comparative Genomics of Early-Diverging Mushroom-Forming Fungi Provides Insights into the Origins of Lignocellulose Decay Capabilities.</title>
        <authorList>
            <person name="Nagy L.G."/>
            <person name="Riley R."/>
            <person name="Tritt A."/>
            <person name="Adam C."/>
            <person name="Daum C."/>
            <person name="Floudas D."/>
            <person name="Sun H."/>
            <person name="Yadav J.S."/>
            <person name="Pangilinan J."/>
            <person name="Larsson K.H."/>
            <person name="Matsuura K."/>
            <person name="Barry K."/>
            <person name="Labutti K."/>
            <person name="Kuo R."/>
            <person name="Ohm R.A."/>
            <person name="Bhattacharya S.S."/>
            <person name="Shirouzu T."/>
            <person name="Yoshinaga Y."/>
            <person name="Martin F.M."/>
            <person name="Grigoriev I.V."/>
            <person name="Hibbett D.S."/>
        </authorList>
    </citation>
    <scope>NUCLEOTIDE SEQUENCE [LARGE SCALE GENOMIC DNA]</scope>
    <source>
        <strain evidence="2 3">HHB14362 ss-1</strain>
    </source>
</reference>
<dbReference type="Proteomes" id="UP000076761">
    <property type="component" value="Unassembled WGS sequence"/>
</dbReference>
<keyword evidence="2" id="KW-0418">Kinase</keyword>
<dbReference type="InterPro" id="IPR002575">
    <property type="entry name" value="Aminoglycoside_PTrfase"/>
</dbReference>
<dbReference type="STRING" id="1314782.A0A165PI60"/>
<keyword evidence="3" id="KW-1185">Reference proteome</keyword>
<dbReference type="Pfam" id="PF01636">
    <property type="entry name" value="APH"/>
    <property type="match status" value="1"/>
</dbReference>
<keyword evidence="2" id="KW-0808">Transferase</keyword>
<evidence type="ECO:0000259" key="1">
    <source>
        <dbReference type="Pfam" id="PF01636"/>
    </source>
</evidence>
<dbReference type="EMBL" id="KV425611">
    <property type="protein sequence ID" value="KZT21074.1"/>
    <property type="molecule type" value="Genomic_DNA"/>
</dbReference>
<dbReference type="PANTHER" id="PTHR47829:SF1">
    <property type="entry name" value="HAD FAMILY PHOSPHATASE"/>
    <property type="match status" value="1"/>
</dbReference>
<dbReference type="GO" id="GO:0016301">
    <property type="term" value="F:kinase activity"/>
    <property type="evidence" value="ECO:0007669"/>
    <property type="project" value="UniProtKB-KW"/>
</dbReference>
<sequence length="396" mass="44559">MTTSNSNIGGEYGKIRAIIDIDNLNSYIKENVSSLRAPVDVKQFKSGQSNPTYLLTDASDARWVLRKKPEGTLLSSTVHQIEREYMILEALHRHNNKASTPPEKKVPIPEPLLLCEDASVIGTPFYIMQFLEGRIFSSPKMPQLALSDRRECWLSTVRALAALSSLTPEGVELVSLSPHTSYFPRQIKALSHLSRAQAEVVDVKTGRPTGKIPMFEEMIAWYSTHLPDESKLGLRLVHGDYKIENLVFHPTENRIIGILDWELCTLGSPLADLANLTQPWSLDPKCFPEEYQTSLLEGFKNTKDQPIELDALESEYCRLIAQPYPIPEMIFARSWMLFRLSVVSQGIAARYAKRQTNSGGEHIYVRGSIQLFPMFGELALNLLRDAGQMVEGKAKL</sequence>